<feature type="repeat" description="Pumilio" evidence="5">
    <location>
        <begin position="752"/>
        <end position="788"/>
    </location>
</feature>
<reference evidence="8 9" key="1">
    <citation type="submission" date="2015-05" db="EMBL/GenBank/DDBJ databases">
        <title>Distinctive expansion of gene families associated with plant cell wall degradation and secondary metabolism in the genomes of grapevine trunk pathogens.</title>
        <authorList>
            <person name="Lawrence D.P."/>
            <person name="Travadon R."/>
            <person name="Rolshausen P.E."/>
            <person name="Baumgartner K."/>
        </authorList>
    </citation>
    <scope>NUCLEOTIDE SEQUENCE [LARGE SCALE GENOMIC DNA]</scope>
    <source>
        <strain evidence="8">UCRPC4</strain>
    </source>
</reference>
<keyword evidence="1" id="KW-0690">Ribosome biogenesis</keyword>
<evidence type="ECO:0000256" key="2">
    <source>
        <dbReference type="ARBA" id="ARBA00022552"/>
    </source>
</evidence>
<evidence type="ECO:0000256" key="1">
    <source>
        <dbReference type="ARBA" id="ARBA00022517"/>
    </source>
</evidence>
<dbReference type="InterPro" id="IPR033133">
    <property type="entry name" value="PUM-HD"/>
</dbReference>
<feature type="repeat" description="Pumilio" evidence="5">
    <location>
        <begin position="680"/>
        <end position="715"/>
    </location>
</feature>
<feature type="region of interest" description="Disordered" evidence="6">
    <location>
        <begin position="884"/>
        <end position="918"/>
    </location>
</feature>
<dbReference type="InterPro" id="IPR016024">
    <property type="entry name" value="ARM-type_fold"/>
</dbReference>
<feature type="region of interest" description="Disordered" evidence="6">
    <location>
        <begin position="1"/>
        <end position="83"/>
    </location>
</feature>
<accession>A0A0G2F0U9</accession>
<feature type="compositionally biased region" description="Low complexity" evidence="6">
    <location>
        <begin position="188"/>
        <end position="201"/>
    </location>
</feature>
<evidence type="ECO:0000313" key="8">
    <source>
        <dbReference type="EMBL" id="KKY28442.1"/>
    </source>
</evidence>
<protein>
    <submittedName>
        <fullName evidence="8">Putative rna-binding</fullName>
    </submittedName>
</protein>
<dbReference type="PANTHER" id="PTHR12537">
    <property type="entry name" value="RNA BINDING PROTEIN PUMILIO-RELATED"/>
    <property type="match status" value="1"/>
</dbReference>
<dbReference type="PANTHER" id="PTHR12537:SF13">
    <property type="entry name" value="PUMILIO HOMOLOGY DOMAIN FAMILY MEMBER 4"/>
    <property type="match status" value="1"/>
</dbReference>
<evidence type="ECO:0000313" key="9">
    <source>
        <dbReference type="Proteomes" id="UP000053317"/>
    </source>
</evidence>
<feature type="repeat" description="Pumilio" evidence="5">
    <location>
        <begin position="571"/>
        <end position="606"/>
    </location>
</feature>
<evidence type="ECO:0000256" key="5">
    <source>
        <dbReference type="PROSITE-ProRule" id="PRU00317"/>
    </source>
</evidence>
<dbReference type="PROSITE" id="PS50302">
    <property type="entry name" value="PUM"/>
    <property type="match status" value="7"/>
</dbReference>
<dbReference type="AlphaFoldDB" id="A0A0G2F0U9"/>
<evidence type="ECO:0000256" key="3">
    <source>
        <dbReference type="ARBA" id="ARBA00022737"/>
    </source>
</evidence>
<keyword evidence="2" id="KW-0698">rRNA processing</keyword>
<dbReference type="PROSITE" id="PS50303">
    <property type="entry name" value="PUM_HD"/>
    <property type="match status" value="1"/>
</dbReference>
<keyword evidence="9" id="KW-1185">Reference proteome</keyword>
<sequence>MEELRYPNPNPRSPVDDISFPGFTSPHRGQLSFYSPFTQSTTETRAGLPRRFTTDSSKMATLSTFSANSSHPSSNQMNEAQVWEKRRQKIEAVREQKRKFEEQMKLLDWEEKQLQQSNGQEMDNLSRAFTRTSLSTAPVSEPTTPPEFVESAFPSSLSKPGRYSMGIMSPPGLPNPSNRFSQSSINVSSPPTSKLPPSSQPQAQTHRMSIKSMPGSRRDSEEEDLYEEELRPVRASNSNRFSMPATGARNSNRLSTVSSGSGVTGLGSNSFFPDGDDEKSAKANNPVDFSSADAKLYMQMTAVDDAFPTLRSDVTSGGLHANSAAVDLANAKEADTEAWASLQSQISSPPGEKSEFSGLDKKSQRHSAGFGFKSAYETPSSYSTNDLPTVKSTAVGASTATPPKTHAEQHLQNHNASIGRFPAGAVSSRQSRDLSNLMSPELKREDRNQVPLQAVSHPTMTAVNASSLQANAPTFGPTAVPNSGLTNGNSYSQTNGAISSQSYYQYAMPQQFNGMPNGYGQVNAFNPAAGYGQYQNYITNNRQLEATGQGGKGRRYGSEDNVRFNNAPLETFLGDLYNVCKDQHGCRYLQRKLEEKNPETIEAIFSETRPHIAELMTDPFGNYLCQKLFEYCNREQRTALIEAAAPSMVEIALNQHGTRALQKMIEYVDTPEQVQTVTIGLQREVVRLVQDLNGNHVVQKCLNRLSNQDAQFIYDAAGADCVRIGTHRHGCCVLQRCIDHANDEQRAALIAKITQDAFDLVQDPFGNYVVQYILDLNEEQFTTPLCLSFCGNISPLSKQKFSSNVIEKCLRTSQLDVKRRMVDEMLLPGEMEKLLKDSYANYVVQTALDYVDSDTKTRMTESIRPILPAIKQTPHGRRIASKIVASDATGRLSGSSSGQATPNELSSPSFTSARQNNVASGRRQFQIYGSNIFQGANATPRYMGNREGVENGAFSNGNYQNMNNGQANYNNMFSAPSQHAAPTAQQQGFQAYAGSQPGPGYF</sequence>
<dbReference type="Pfam" id="PF00806">
    <property type="entry name" value="PUF"/>
    <property type="match status" value="8"/>
</dbReference>
<organism evidence="8 9">
    <name type="scientific">Phaeomoniella chlamydospora</name>
    <name type="common">Phaeoacremonium chlamydosporum</name>
    <dbReference type="NCBI Taxonomy" id="158046"/>
    <lineage>
        <taxon>Eukaryota</taxon>
        <taxon>Fungi</taxon>
        <taxon>Dikarya</taxon>
        <taxon>Ascomycota</taxon>
        <taxon>Pezizomycotina</taxon>
        <taxon>Eurotiomycetes</taxon>
        <taxon>Chaetothyriomycetidae</taxon>
        <taxon>Phaeomoniellales</taxon>
        <taxon>Phaeomoniellaceae</taxon>
        <taxon>Phaeomoniella</taxon>
    </lineage>
</organism>
<dbReference type="SUPFAM" id="SSF48371">
    <property type="entry name" value="ARM repeat"/>
    <property type="match status" value="1"/>
</dbReference>
<feature type="repeat" description="Pumilio" evidence="5">
    <location>
        <begin position="643"/>
        <end position="678"/>
    </location>
</feature>
<reference evidence="8 9" key="2">
    <citation type="submission" date="2015-05" db="EMBL/GenBank/DDBJ databases">
        <authorList>
            <person name="Morales-Cruz A."/>
            <person name="Amrine K.C."/>
            <person name="Cantu D."/>
        </authorList>
    </citation>
    <scope>NUCLEOTIDE SEQUENCE [LARGE SCALE GENOMIC DNA]</scope>
    <source>
        <strain evidence="8">UCRPC4</strain>
    </source>
</reference>
<evidence type="ECO:0000256" key="4">
    <source>
        <dbReference type="ARBA" id="ARBA00024893"/>
    </source>
</evidence>
<dbReference type="Proteomes" id="UP000053317">
    <property type="component" value="Unassembled WGS sequence"/>
</dbReference>
<evidence type="ECO:0000256" key="6">
    <source>
        <dbReference type="SAM" id="MobiDB-lite"/>
    </source>
</evidence>
<dbReference type="GO" id="GO:0005737">
    <property type="term" value="C:cytoplasm"/>
    <property type="evidence" value="ECO:0007669"/>
    <property type="project" value="TreeGrafter"/>
</dbReference>
<dbReference type="InterPro" id="IPR001313">
    <property type="entry name" value="Pumilio_RNA-bd_rpt"/>
</dbReference>
<feature type="compositionally biased region" description="Polar residues" evidence="6">
    <location>
        <begin position="115"/>
        <end position="142"/>
    </location>
</feature>
<feature type="region of interest" description="Disordered" evidence="6">
    <location>
        <begin position="115"/>
        <end position="286"/>
    </location>
</feature>
<dbReference type="CDD" id="cd07920">
    <property type="entry name" value="Pumilio"/>
    <property type="match status" value="1"/>
</dbReference>
<feature type="domain" description="PUM-HD" evidence="7">
    <location>
        <begin position="539"/>
        <end position="887"/>
    </location>
</feature>
<dbReference type="GO" id="GO:0006364">
    <property type="term" value="P:rRNA processing"/>
    <property type="evidence" value="ECO:0007669"/>
    <property type="project" value="UniProtKB-KW"/>
</dbReference>
<dbReference type="Gene3D" id="1.25.10.10">
    <property type="entry name" value="Leucine-rich Repeat Variant"/>
    <property type="match status" value="1"/>
</dbReference>
<comment type="caution">
    <text evidence="8">The sequence shown here is derived from an EMBL/GenBank/DDBJ whole genome shotgun (WGS) entry which is preliminary data.</text>
</comment>
<dbReference type="EMBL" id="LCWF01000013">
    <property type="protein sequence ID" value="KKY28442.1"/>
    <property type="molecule type" value="Genomic_DNA"/>
</dbReference>
<dbReference type="OrthoDB" id="668540at2759"/>
<dbReference type="GO" id="GO:0010608">
    <property type="term" value="P:post-transcriptional regulation of gene expression"/>
    <property type="evidence" value="ECO:0007669"/>
    <property type="project" value="TreeGrafter"/>
</dbReference>
<dbReference type="InterPro" id="IPR011989">
    <property type="entry name" value="ARM-like"/>
</dbReference>
<feature type="compositionally biased region" description="Polar residues" evidence="6">
    <location>
        <begin position="892"/>
        <end position="918"/>
    </location>
</feature>
<dbReference type="FunFam" id="1.25.10.10:FF:000237">
    <property type="entry name" value="Pumilio homolog 9"/>
    <property type="match status" value="1"/>
</dbReference>
<feature type="compositionally biased region" description="Polar residues" evidence="6">
    <location>
        <begin position="54"/>
        <end position="79"/>
    </location>
</feature>
<dbReference type="GO" id="GO:0003729">
    <property type="term" value="F:mRNA binding"/>
    <property type="evidence" value="ECO:0007669"/>
    <property type="project" value="TreeGrafter"/>
</dbReference>
<feature type="compositionally biased region" description="Polar residues" evidence="6">
    <location>
        <begin position="32"/>
        <end position="44"/>
    </location>
</feature>
<feature type="repeat" description="Pumilio" evidence="5">
    <location>
        <begin position="824"/>
        <end position="861"/>
    </location>
</feature>
<keyword evidence="3" id="KW-0677">Repeat</keyword>
<feature type="compositionally biased region" description="Polar residues" evidence="6">
    <location>
        <begin position="175"/>
        <end position="187"/>
    </location>
</feature>
<dbReference type="SMART" id="SM00025">
    <property type="entry name" value="Pumilio"/>
    <property type="match status" value="8"/>
</dbReference>
<name>A0A0G2F0U9_PHACM</name>
<evidence type="ECO:0000259" key="7">
    <source>
        <dbReference type="PROSITE" id="PS50303"/>
    </source>
</evidence>
<proteinExistence type="predicted"/>
<gene>
    <name evidence="8" type="ORF">UCRPC4_g00610</name>
</gene>
<feature type="repeat" description="Pumilio" evidence="5">
    <location>
        <begin position="607"/>
        <end position="642"/>
    </location>
</feature>
<comment type="function">
    <text evidence="4">RNA-binding nucleolar protein required for pre-rRNA processing. Involved in production of 18S rRNA and assembly of small ribosomal subunit.</text>
</comment>
<feature type="repeat" description="Pumilio" evidence="5">
    <location>
        <begin position="716"/>
        <end position="751"/>
    </location>
</feature>
<dbReference type="InterPro" id="IPR033712">
    <property type="entry name" value="Pumilio_RNA-bd"/>
</dbReference>